<proteinExistence type="predicted"/>
<dbReference type="Proteomes" id="UP000711995">
    <property type="component" value="Unassembled WGS sequence"/>
</dbReference>
<evidence type="ECO:0000256" key="1">
    <source>
        <dbReference type="SAM" id="SignalP"/>
    </source>
</evidence>
<keyword evidence="1" id="KW-0732">Signal</keyword>
<feature type="signal peptide" evidence="1">
    <location>
        <begin position="1"/>
        <end position="18"/>
    </location>
</feature>
<name>A0A968GDT5_9SPIO</name>
<protein>
    <submittedName>
        <fullName evidence="2">Uncharacterized protein</fullName>
    </submittedName>
</protein>
<accession>A0A968GDT5</accession>
<evidence type="ECO:0000313" key="3">
    <source>
        <dbReference type="Proteomes" id="UP000711995"/>
    </source>
</evidence>
<organism evidence="2 3">
    <name type="scientific">Entomospira entomophila</name>
    <dbReference type="NCBI Taxonomy" id="2719988"/>
    <lineage>
        <taxon>Bacteria</taxon>
        <taxon>Pseudomonadati</taxon>
        <taxon>Spirochaetota</taxon>
        <taxon>Spirochaetia</taxon>
        <taxon>Spirochaetales</taxon>
        <taxon>Spirochaetaceae</taxon>
        <taxon>Entomospira</taxon>
    </lineage>
</organism>
<dbReference type="AlphaFoldDB" id="A0A968GDT5"/>
<keyword evidence="3" id="KW-1185">Reference proteome</keyword>
<reference evidence="2 3" key="1">
    <citation type="submission" date="2020-03" db="EMBL/GenBank/DDBJ databases">
        <title>Spirochaetal bacteria isolated from arthropods constitute a novel genus Entomospira genus novum within the order Spirochaetales.</title>
        <authorList>
            <person name="Grana-Miraglia L."/>
            <person name="Sikutova S."/>
            <person name="Fingerle V."/>
            <person name="Sing A."/>
            <person name="Castillo-Ramirez S."/>
            <person name="Margos G."/>
            <person name="Rudolf I."/>
        </authorList>
    </citation>
    <scope>NUCLEOTIDE SEQUENCE [LARGE SCALE GENOMIC DNA]</scope>
    <source>
        <strain evidence="2 3">BR193</strain>
    </source>
</reference>
<feature type="chain" id="PRO_5036753957" evidence="1">
    <location>
        <begin position="19"/>
        <end position="199"/>
    </location>
</feature>
<sequence>MNKKILGMLAMIFFTAVACVQKPQSLTQEHFSSTLTSAFERQSDVPEIVNGTLRFYASEELLIWMRNGNLVVDADATPFIAAGLEHNDEIRIGDYILFNTTANRIMIARNFAQTMDMQFIGASEIADRLYEATQREGTPYTLSYDKKFIMIDDGIIMMKWTDSATHFGIHKDVLSNAGVDISALEGFSLDGDFVIVAVQ</sequence>
<evidence type="ECO:0000313" key="2">
    <source>
        <dbReference type="EMBL" id="NIZ41184.1"/>
    </source>
</evidence>
<dbReference type="RefSeq" id="WP_167700753.1">
    <property type="nucleotide sequence ID" value="NZ_CP118174.1"/>
</dbReference>
<dbReference type="EMBL" id="JAATLJ010000001">
    <property type="protein sequence ID" value="NIZ41184.1"/>
    <property type="molecule type" value="Genomic_DNA"/>
</dbReference>
<dbReference type="PROSITE" id="PS51257">
    <property type="entry name" value="PROKAR_LIPOPROTEIN"/>
    <property type="match status" value="1"/>
</dbReference>
<gene>
    <name evidence="2" type="ORF">HCT14_06670</name>
</gene>
<comment type="caution">
    <text evidence="2">The sequence shown here is derived from an EMBL/GenBank/DDBJ whole genome shotgun (WGS) entry which is preliminary data.</text>
</comment>